<sequence length="197" mass="21526">MVSTSTCGGELTWVCGGEGGGAAKVAAGLHGVLLVVAVEGVGRVVADGVRAEAAPALLDRGAVRAALPARVVQRHPQRRRARAGARHAPAPAGGRRLRRRRRRRRRRVHHRDRGQGRRHVALQPLCRHVRSLLASSPCRQREADHHLSVQQRLDERKLSSIWTLQITSTAEQSDETKLAGKDSRVGTVTHHGSGRRR</sequence>
<keyword evidence="3" id="KW-1185">Reference proteome</keyword>
<feature type="compositionally biased region" description="Basic residues" evidence="1">
    <location>
        <begin position="73"/>
        <end position="85"/>
    </location>
</feature>
<reference evidence="2" key="2">
    <citation type="submission" date="2019-07" db="EMBL/GenBank/DDBJ databases">
        <authorList>
            <person name="Seetharam A."/>
            <person name="Woodhouse M."/>
            <person name="Cannon E."/>
        </authorList>
    </citation>
    <scope>NUCLEOTIDE SEQUENCE [LARGE SCALE GENOMIC DNA]</scope>
    <source>
        <strain evidence="2">cv. B73</strain>
    </source>
</reference>
<dbReference type="AlphaFoldDB" id="A0A804QKH2"/>
<dbReference type="InParanoid" id="A0A804QKH2"/>
<feature type="compositionally biased region" description="Basic residues" evidence="1">
    <location>
        <begin position="95"/>
        <end position="120"/>
    </location>
</feature>
<feature type="region of interest" description="Disordered" evidence="1">
    <location>
        <begin position="73"/>
        <end position="120"/>
    </location>
</feature>
<dbReference type="Proteomes" id="UP000007305">
    <property type="component" value="Chromosome 8"/>
</dbReference>
<name>A0A804QKH2_MAIZE</name>
<protein>
    <submittedName>
        <fullName evidence="2">Uncharacterized protein</fullName>
    </submittedName>
</protein>
<feature type="region of interest" description="Disordered" evidence="1">
    <location>
        <begin position="169"/>
        <end position="197"/>
    </location>
</feature>
<proteinExistence type="predicted"/>
<feature type="compositionally biased region" description="Basic and acidic residues" evidence="1">
    <location>
        <begin position="174"/>
        <end position="184"/>
    </location>
</feature>
<evidence type="ECO:0000313" key="2">
    <source>
        <dbReference type="EnsemblPlants" id="Zm00001eb344720_P001"/>
    </source>
</evidence>
<organism evidence="2 3">
    <name type="scientific">Zea mays</name>
    <name type="common">Maize</name>
    <dbReference type="NCBI Taxonomy" id="4577"/>
    <lineage>
        <taxon>Eukaryota</taxon>
        <taxon>Viridiplantae</taxon>
        <taxon>Streptophyta</taxon>
        <taxon>Embryophyta</taxon>
        <taxon>Tracheophyta</taxon>
        <taxon>Spermatophyta</taxon>
        <taxon>Magnoliopsida</taxon>
        <taxon>Liliopsida</taxon>
        <taxon>Poales</taxon>
        <taxon>Poaceae</taxon>
        <taxon>PACMAD clade</taxon>
        <taxon>Panicoideae</taxon>
        <taxon>Andropogonodae</taxon>
        <taxon>Andropogoneae</taxon>
        <taxon>Tripsacinae</taxon>
        <taxon>Zea</taxon>
    </lineage>
</organism>
<accession>A0A804QKH2</accession>
<evidence type="ECO:0000313" key="3">
    <source>
        <dbReference type="Proteomes" id="UP000007305"/>
    </source>
</evidence>
<dbReference type="Gramene" id="Zm00001eb344720_T001">
    <property type="protein sequence ID" value="Zm00001eb344720_P001"/>
    <property type="gene ID" value="Zm00001eb344720"/>
</dbReference>
<evidence type="ECO:0000256" key="1">
    <source>
        <dbReference type="SAM" id="MobiDB-lite"/>
    </source>
</evidence>
<dbReference type="EnsemblPlants" id="Zm00001eb344720_T001">
    <property type="protein sequence ID" value="Zm00001eb344720_P001"/>
    <property type="gene ID" value="Zm00001eb344720"/>
</dbReference>
<reference evidence="2" key="3">
    <citation type="submission" date="2021-05" db="UniProtKB">
        <authorList>
            <consortium name="EnsemblPlants"/>
        </authorList>
    </citation>
    <scope>IDENTIFICATION</scope>
    <source>
        <strain evidence="2">cv. B73</strain>
    </source>
</reference>
<reference evidence="3" key="1">
    <citation type="journal article" date="2009" name="Science">
        <title>The B73 maize genome: complexity, diversity, and dynamics.</title>
        <authorList>
            <person name="Schnable P.S."/>
            <person name="Ware D."/>
            <person name="Fulton R.S."/>
            <person name="Stein J.C."/>
            <person name="Wei F."/>
            <person name="Pasternak S."/>
            <person name="Liang C."/>
            <person name="Zhang J."/>
            <person name="Fulton L."/>
            <person name="Graves T.A."/>
            <person name="Minx P."/>
            <person name="Reily A.D."/>
            <person name="Courtney L."/>
            <person name="Kruchowski S.S."/>
            <person name="Tomlinson C."/>
            <person name="Strong C."/>
            <person name="Delehaunty K."/>
            <person name="Fronick C."/>
            <person name="Courtney B."/>
            <person name="Rock S.M."/>
            <person name="Belter E."/>
            <person name="Du F."/>
            <person name="Kim K."/>
            <person name="Abbott R.M."/>
            <person name="Cotton M."/>
            <person name="Levy A."/>
            <person name="Marchetto P."/>
            <person name="Ochoa K."/>
            <person name="Jackson S.M."/>
            <person name="Gillam B."/>
            <person name="Chen W."/>
            <person name="Yan L."/>
            <person name="Higginbotham J."/>
            <person name="Cardenas M."/>
            <person name="Waligorski J."/>
            <person name="Applebaum E."/>
            <person name="Phelps L."/>
            <person name="Falcone J."/>
            <person name="Kanchi K."/>
            <person name="Thane T."/>
            <person name="Scimone A."/>
            <person name="Thane N."/>
            <person name="Henke J."/>
            <person name="Wang T."/>
            <person name="Ruppert J."/>
            <person name="Shah N."/>
            <person name="Rotter K."/>
            <person name="Hodges J."/>
            <person name="Ingenthron E."/>
            <person name="Cordes M."/>
            <person name="Kohlberg S."/>
            <person name="Sgro J."/>
            <person name="Delgado B."/>
            <person name="Mead K."/>
            <person name="Chinwalla A."/>
            <person name="Leonard S."/>
            <person name="Crouse K."/>
            <person name="Collura K."/>
            <person name="Kudrna D."/>
            <person name="Currie J."/>
            <person name="He R."/>
            <person name="Angelova A."/>
            <person name="Rajasekar S."/>
            <person name="Mueller T."/>
            <person name="Lomeli R."/>
            <person name="Scara G."/>
            <person name="Ko A."/>
            <person name="Delaney K."/>
            <person name="Wissotski M."/>
            <person name="Lopez G."/>
            <person name="Campos D."/>
            <person name="Braidotti M."/>
            <person name="Ashley E."/>
            <person name="Golser W."/>
            <person name="Kim H."/>
            <person name="Lee S."/>
            <person name="Lin J."/>
            <person name="Dujmic Z."/>
            <person name="Kim W."/>
            <person name="Talag J."/>
            <person name="Zuccolo A."/>
            <person name="Fan C."/>
            <person name="Sebastian A."/>
            <person name="Kramer M."/>
            <person name="Spiegel L."/>
            <person name="Nascimento L."/>
            <person name="Zutavern T."/>
            <person name="Miller B."/>
            <person name="Ambroise C."/>
            <person name="Muller S."/>
            <person name="Spooner W."/>
            <person name="Narechania A."/>
            <person name="Ren L."/>
            <person name="Wei S."/>
            <person name="Kumari S."/>
            <person name="Faga B."/>
            <person name="Levy M.J."/>
            <person name="McMahan L."/>
            <person name="Van Buren P."/>
            <person name="Vaughn M.W."/>
            <person name="Ying K."/>
            <person name="Yeh C.-T."/>
            <person name="Emrich S.J."/>
            <person name="Jia Y."/>
            <person name="Kalyanaraman A."/>
            <person name="Hsia A.-P."/>
            <person name="Barbazuk W.B."/>
            <person name="Baucom R.S."/>
            <person name="Brutnell T.P."/>
            <person name="Carpita N.C."/>
            <person name="Chaparro C."/>
            <person name="Chia J.-M."/>
            <person name="Deragon J.-M."/>
            <person name="Estill J.C."/>
            <person name="Fu Y."/>
            <person name="Jeddeloh J.A."/>
            <person name="Han Y."/>
            <person name="Lee H."/>
            <person name="Li P."/>
            <person name="Lisch D.R."/>
            <person name="Liu S."/>
            <person name="Liu Z."/>
            <person name="Nagel D.H."/>
            <person name="McCann M.C."/>
            <person name="SanMiguel P."/>
            <person name="Myers A.M."/>
            <person name="Nettleton D."/>
            <person name="Nguyen J."/>
            <person name="Penning B.W."/>
            <person name="Ponnala L."/>
            <person name="Schneider K.L."/>
            <person name="Schwartz D.C."/>
            <person name="Sharma A."/>
            <person name="Soderlund C."/>
            <person name="Springer N.M."/>
            <person name="Sun Q."/>
            <person name="Wang H."/>
            <person name="Waterman M."/>
            <person name="Westerman R."/>
            <person name="Wolfgruber T.K."/>
            <person name="Yang L."/>
            <person name="Yu Y."/>
            <person name="Zhang L."/>
            <person name="Zhou S."/>
            <person name="Zhu Q."/>
            <person name="Bennetzen J.L."/>
            <person name="Dawe R.K."/>
            <person name="Jiang J."/>
            <person name="Jiang N."/>
            <person name="Presting G.G."/>
            <person name="Wessler S.R."/>
            <person name="Aluru S."/>
            <person name="Martienssen R.A."/>
            <person name="Clifton S.W."/>
            <person name="McCombie W.R."/>
            <person name="Wing R.A."/>
            <person name="Wilson R.K."/>
        </authorList>
    </citation>
    <scope>NUCLEOTIDE SEQUENCE [LARGE SCALE GENOMIC DNA]</scope>
    <source>
        <strain evidence="3">cv. B73</strain>
    </source>
</reference>